<dbReference type="EMBL" id="CACRXK020003396">
    <property type="protein sequence ID" value="CAB3998600.1"/>
    <property type="molecule type" value="Genomic_DNA"/>
</dbReference>
<gene>
    <name evidence="1" type="ORF">PACLA_8A031036</name>
</gene>
<dbReference type="Proteomes" id="UP001152795">
    <property type="component" value="Unassembled WGS sequence"/>
</dbReference>
<name>A0A6S7HTW7_PARCT</name>
<evidence type="ECO:0000313" key="2">
    <source>
        <dbReference type="Proteomes" id="UP001152795"/>
    </source>
</evidence>
<evidence type="ECO:0000313" key="1">
    <source>
        <dbReference type="EMBL" id="CAB3998600.1"/>
    </source>
</evidence>
<sequence>MLVMDKVVALIAIAVAKKASAYAVVRYYGFPRVYRRFCEFNKRVTDNKQIIERRQNIAKYCIRLPGRIYSFWTLKSRKS</sequence>
<accession>A0A6S7HTW7</accession>
<keyword evidence="2" id="KW-1185">Reference proteome</keyword>
<dbReference type="AlphaFoldDB" id="A0A6S7HTW7"/>
<protein>
    <submittedName>
        <fullName evidence="1">Uncharacterized protein</fullName>
    </submittedName>
</protein>
<reference evidence="1" key="1">
    <citation type="submission" date="2020-04" db="EMBL/GenBank/DDBJ databases">
        <authorList>
            <person name="Alioto T."/>
            <person name="Alioto T."/>
            <person name="Gomez Garrido J."/>
        </authorList>
    </citation>
    <scope>NUCLEOTIDE SEQUENCE</scope>
    <source>
        <strain evidence="1">A484AB</strain>
    </source>
</reference>
<organism evidence="1 2">
    <name type="scientific">Paramuricea clavata</name>
    <name type="common">Red gorgonian</name>
    <name type="synonym">Violescent sea-whip</name>
    <dbReference type="NCBI Taxonomy" id="317549"/>
    <lineage>
        <taxon>Eukaryota</taxon>
        <taxon>Metazoa</taxon>
        <taxon>Cnidaria</taxon>
        <taxon>Anthozoa</taxon>
        <taxon>Octocorallia</taxon>
        <taxon>Malacalcyonacea</taxon>
        <taxon>Plexauridae</taxon>
        <taxon>Paramuricea</taxon>
    </lineage>
</organism>
<dbReference type="OrthoDB" id="5816at2759"/>
<comment type="caution">
    <text evidence="1">The sequence shown here is derived from an EMBL/GenBank/DDBJ whole genome shotgun (WGS) entry which is preliminary data.</text>
</comment>
<proteinExistence type="predicted"/>